<evidence type="ECO:0000256" key="10">
    <source>
        <dbReference type="ARBA" id="ARBA00025699"/>
    </source>
</evidence>
<dbReference type="NCBIfam" id="TIGR00046">
    <property type="entry name" value="RsmE family RNA methyltransferase"/>
    <property type="match status" value="1"/>
</dbReference>
<evidence type="ECO:0000256" key="6">
    <source>
        <dbReference type="ARBA" id="ARBA00022552"/>
    </source>
</evidence>
<keyword evidence="16" id="KW-1185">Reference proteome</keyword>
<dbReference type="PIRSF" id="PIRSF015601">
    <property type="entry name" value="MTase_slr0722"/>
    <property type="match status" value="1"/>
</dbReference>
<dbReference type="InterPro" id="IPR046887">
    <property type="entry name" value="RsmE_PUA-like"/>
</dbReference>
<evidence type="ECO:0000256" key="9">
    <source>
        <dbReference type="ARBA" id="ARBA00022691"/>
    </source>
</evidence>
<dbReference type="CDD" id="cd18084">
    <property type="entry name" value="RsmE-like"/>
    <property type="match status" value="1"/>
</dbReference>
<dbReference type="Proteomes" id="UP000635316">
    <property type="component" value="Unassembled WGS sequence"/>
</dbReference>
<comment type="catalytic activity">
    <reaction evidence="11 12">
        <text>uridine(1498) in 16S rRNA + S-adenosyl-L-methionine = N(3)-methyluridine(1498) in 16S rRNA + S-adenosyl-L-homocysteine + H(+)</text>
        <dbReference type="Rhea" id="RHEA:42920"/>
        <dbReference type="Rhea" id="RHEA-COMP:10283"/>
        <dbReference type="Rhea" id="RHEA-COMP:10284"/>
        <dbReference type="ChEBI" id="CHEBI:15378"/>
        <dbReference type="ChEBI" id="CHEBI:57856"/>
        <dbReference type="ChEBI" id="CHEBI:59789"/>
        <dbReference type="ChEBI" id="CHEBI:65315"/>
        <dbReference type="ChEBI" id="CHEBI:74502"/>
        <dbReference type="EC" id="2.1.1.193"/>
    </reaction>
</comment>
<gene>
    <name evidence="15" type="ORF">JHL22_03820</name>
</gene>
<evidence type="ECO:0000256" key="11">
    <source>
        <dbReference type="ARBA" id="ARBA00047944"/>
    </source>
</evidence>
<dbReference type="EMBL" id="JAENGP010000003">
    <property type="protein sequence ID" value="MBK1780340.1"/>
    <property type="molecule type" value="Genomic_DNA"/>
</dbReference>
<comment type="similarity">
    <text evidence="2 12">Belongs to the RNA methyltransferase RsmE family.</text>
</comment>
<evidence type="ECO:0000259" key="14">
    <source>
        <dbReference type="Pfam" id="PF20260"/>
    </source>
</evidence>
<keyword evidence="8 12" id="KW-0808">Transferase</keyword>
<reference evidence="15 16" key="1">
    <citation type="submission" date="2020-12" db="EMBL/GenBank/DDBJ databases">
        <authorList>
            <person name="Lu T."/>
            <person name="Wang Q."/>
            <person name="Han X."/>
        </authorList>
    </citation>
    <scope>NUCLEOTIDE SEQUENCE [LARGE SCALE GENOMIC DNA]</scope>
    <source>
        <strain evidence="15 16">WQ 585</strain>
    </source>
</reference>
<protein>
    <recommendedName>
        <fullName evidence="4 12">Ribosomal RNA small subunit methyltransferase E</fullName>
        <ecNumber evidence="3 12">2.1.1.193</ecNumber>
    </recommendedName>
</protein>
<dbReference type="RefSeq" id="WP_200233973.1">
    <property type="nucleotide sequence ID" value="NZ_JAENGP010000003.1"/>
</dbReference>
<keyword evidence="7 12" id="KW-0489">Methyltransferase</keyword>
<dbReference type="Gene3D" id="3.40.1280.10">
    <property type="match status" value="1"/>
</dbReference>
<evidence type="ECO:0000256" key="12">
    <source>
        <dbReference type="PIRNR" id="PIRNR015601"/>
    </source>
</evidence>
<evidence type="ECO:0000256" key="1">
    <source>
        <dbReference type="ARBA" id="ARBA00004496"/>
    </source>
</evidence>
<feature type="domain" description="Ribosomal RNA small subunit methyltransferase E methyltransferase" evidence="13">
    <location>
        <begin position="74"/>
        <end position="237"/>
    </location>
</feature>
<comment type="caution">
    <text evidence="15">The sequence shown here is derived from an EMBL/GenBank/DDBJ whole genome shotgun (WGS) entry which is preliminary data.</text>
</comment>
<comment type="function">
    <text evidence="10 12">Specifically methylates the N3 position of the uracil ring of uridine 1498 (m3U1498) in 16S rRNA. Acts on the fully assembled 30S ribosomal subunit.</text>
</comment>
<evidence type="ECO:0000259" key="13">
    <source>
        <dbReference type="Pfam" id="PF04452"/>
    </source>
</evidence>
<dbReference type="InterPro" id="IPR046886">
    <property type="entry name" value="RsmE_MTase_dom"/>
</dbReference>
<dbReference type="InterPro" id="IPR029026">
    <property type="entry name" value="tRNA_m1G_MTases_N"/>
</dbReference>
<evidence type="ECO:0000256" key="7">
    <source>
        <dbReference type="ARBA" id="ARBA00022603"/>
    </source>
</evidence>
<evidence type="ECO:0000256" key="3">
    <source>
        <dbReference type="ARBA" id="ARBA00012328"/>
    </source>
</evidence>
<dbReference type="PANTHER" id="PTHR30027:SF3">
    <property type="entry name" value="16S RRNA (URACIL(1498)-N(3))-METHYLTRANSFERASE"/>
    <property type="match status" value="1"/>
</dbReference>
<dbReference type="Pfam" id="PF04452">
    <property type="entry name" value="Methyltrans_RNA"/>
    <property type="match status" value="1"/>
</dbReference>
<evidence type="ECO:0000256" key="2">
    <source>
        <dbReference type="ARBA" id="ARBA00005528"/>
    </source>
</evidence>
<dbReference type="InterPro" id="IPR015947">
    <property type="entry name" value="PUA-like_sf"/>
</dbReference>
<evidence type="ECO:0000256" key="5">
    <source>
        <dbReference type="ARBA" id="ARBA00022490"/>
    </source>
</evidence>
<dbReference type="Gene3D" id="2.40.240.20">
    <property type="entry name" value="Hypothetical PUA domain-like, domain 1"/>
    <property type="match status" value="1"/>
</dbReference>
<keyword evidence="6 12" id="KW-0698">rRNA processing</keyword>
<dbReference type="GO" id="GO:0008168">
    <property type="term" value="F:methyltransferase activity"/>
    <property type="evidence" value="ECO:0007669"/>
    <property type="project" value="UniProtKB-KW"/>
</dbReference>
<dbReference type="EC" id="2.1.1.193" evidence="3 12"/>
<dbReference type="InterPro" id="IPR006700">
    <property type="entry name" value="RsmE"/>
</dbReference>
<proteinExistence type="inferred from homology"/>
<organism evidence="15 16">
    <name type="scientific">Advenella mandrilli</name>
    <dbReference type="NCBI Taxonomy" id="2800330"/>
    <lineage>
        <taxon>Bacteria</taxon>
        <taxon>Pseudomonadati</taxon>
        <taxon>Pseudomonadota</taxon>
        <taxon>Betaproteobacteria</taxon>
        <taxon>Burkholderiales</taxon>
        <taxon>Alcaligenaceae</taxon>
    </lineage>
</organism>
<evidence type="ECO:0000313" key="15">
    <source>
        <dbReference type="EMBL" id="MBK1780340.1"/>
    </source>
</evidence>
<dbReference type="SUPFAM" id="SSF75217">
    <property type="entry name" value="alpha/beta knot"/>
    <property type="match status" value="1"/>
</dbReference>
<dbReference type="PANTHER" id="PTHR30027">
    <property type="entry name" value="RIBOSOMAL RNA SMALL SUBUNIT METHYLTRANSFERASE E"/>
    <property type="match status" value="1"/>
</dbReference>
<dbReference type="SUPFAM" id="SSF88697">
    <property type="entry name" value="PUA domain-like"/>
    <property type="match status" value="1"/>
</dbReference>
<evidence type="ECO:0000313" key="16">
    <source>
        <dbReference type="Proteomes" id="UP000635316"/>
    </source>
</evidence>
<dbReference type="Pfam" id="PF20260">
    <property type="entry name" value="PUA_4"/>
    <property type="match status" value="1"/>
</dbReference>
<dbReference type="InterPro" id="IPR029028">
    <property type="entry name" value="Alpha/beta_knot_MTases"/>
</dbReference>
<accession>A0ABS1EF79</accession>
<keyword evidence="5 12" id="KW-0963">Cytoplasm</keyword>
<evidence type="ECO:0000256" key="8">
    <source>
        <dbReference type="ARBA" id="ARBA00022679"/>
    </source>
</evidence>
<feature type="domain" description="Ribosomal RNA small subunit methyltransferase E PUA-like" evidence="14">
    <location>
        <begin position="20"/>
        <end position="58"/>
    </location>
</feature>
<comment type="subcellular location">
    <subcellularLocation>
        <location evidence="1 12">Cytoplasm</location>
    </subcellularLocation>
</comment>
<dbReference type="NCBIfam" id="NF008692">
    <property type="entry name" value="PRK11713.1-5"/>
    <property type="match status" value="1"/>
</dbReference>
<evidence type="ECO:0000256" key="4">
    <source>
        <dbReference type="ARBA" id="ARBA00013673"/>
    </source>
</evidence>
<dbReference type="GO" id="GO:0032259">
    <property type="term" value="P:methylation"/>
    <property type="evidence" value="ECO:0007669"/>
    <property type="project" value="UniProtKB-KW"/>
</dbReference>
<name>A0ABS1EF79_9BURK</name>
<keyword evidence="9 12" id="KW-0949">S-adenosyl-L-methionine</keyword>
<sequence>MATPRFYCPIPLPVNQTIALPDNVAHHASRALRLREGDDIILFDGKQGQYHAELLFTNGKAMAHIKHFNAQEHELKGKITLVQGLPSGDKMDWIIEKASELGVPHLIPVQAERSVLNLTGNRLEKRQDHWKKVAISAGEQCGRNRILQIEPLQTLARFVADHAHLDHKLLCHPEGGTDFASYLKAHADAREICLIVGPEGGWSDRELDLLIKNGARQITYGSRILRTETAGLALTAACTALMDWV</sequence>